<accession>A0A0C9SZU8</accession>
<sequence length="829" mass="90289">MFSCVTSASTTPVTTAATTSTTVKPALGKVDIAKLFKGSSSTYSPSSSDTSSPSTPHHQPSQLGAHQYTPFVPGMRHQQGASGPRSPAFSRPVPNGAGAPSQPMGGPGGPGGPPIPASPRLAPHHLHQHPHQPPAGVPPQQVPMQPMHWSPYYYPVDPYGQPASPWFYPAHAMHQQPHPPHTPHPPSASPQGPPHPGIAMSPRNPPPTLPPGTPTMTHAVPHTPHTPQPPPQHSHQPSGSISVSSPPPTPSTATGPGLRSLNTNASAFVPTNRPPKAIVIKNEDGTEVNLESLKKHSPQPPTVRVSPGSPAVTGPQTTSVKIDSKTAKRKRKREEKARLEQEKKEAAERAEREEQERKRKSPVATSRRTASVRIESEEAKQKRDNSGGSGHCQASGTMIPSMDPQSSVGPGVTTGGFWGKAGISSSPFATLEPVAPLKAPANRWVPASTTRRPIAADANSPELVDHKVRSLLDELTTEKFDSISDQIIAWANESENENDGRTLIQVVGLVFEKATDDAARSEMYARLCRKMMVMISPEVQNDGIKNAKGMPIIGGHLFRKYLLARCHEDFKRGWFAKETTEAAAAANEKRGEESLYSDEYCAAQKAKRRGLGLIKFIGELFKFQMLTERSMHECVKKLLINVENPGEEEIEGLCQLLKTVGQQLDVPKARIDMDMYFARMKELRKDLNVSPRMQFMLQDMIELRERRWVGRGCVSTPTTIAAIHEAAAKNKAAAEAQIYQRQLAKLSAALVPKMDLRTFCDHYNLSLAILQKLDSMEITGPHGLRFVSNTDLREIGKLHIGELADVRDAEERWSLGQGVDAVPVLRNNY</sequence>
<feature type="compositionally biased region" description="Pro residues" evidence="8">
    <location>
        <begin position="131"/>
        <end position="141"/>
    </location>
</feature>
<feature type="compositionally biased region" description="Low complexity" evidence="8">
    <location>
        <begin position="233"/>
        <end position="244"/>
    </location>
</feature>
<evidence type="ECO:0000256" key="7">
    <source>
        <dbReference type="ARBA" id="ARBA00022917"/>
    </source>
</evidence>
<dbReference type="EMBL" id="KN819336">
    <property type="protein sequence ID" value="KIJ15654.1"/>
    <property type="molecule type" value="Genomic_DNA"/>
</dbReference>
<keyword evidence="4" id="KW-0396">Initiation factor</keyword>
<feature type="compositionally biased region" description="Pro residues" evidence="8">
    <location>
        <begin position="203"/>
        <end position="213"/>
    </location>
</feature>
<dbReference type="AlphaFoldDB" id="A0A0C9SZU8"/>
<feature type="compositionally biased region" description="Polar residues" evidence="8">
    <location>
        <begin position="392"/>
        <end position="408"/>
    </location>
</feature>
<evidence type="ECO:0000256" key="1">
    <source>
        <dbReference type="ARBA" id="ARBA00004496"/>
    </source>
</evidence>
<gene>
    <name evidence="10" type="ORF">PAXINDRAFT_99503</name>
</gene>
<dbReference type="Gene3D" id="1.25.40.180">
    <property type="match status" value="1"/>
</dbReference>
<keyword evidence="5" id="KW-0597">Phosphoprotein</keyword>
<keyword evidence="7" id="KW-0648">Protein biosynthesis</keyword>
<evidence type="ECO:0000256" key="8">
    <source>
        <dbReference type="SAM" id="MobiDB-lite"/>
    </source>
</evidence>
<dbReference type="PANTHER" id="PTHR23253:SF9">
    <property type="entry name" value="EUKARYOTIC TRANSLATION INITIATION FACTOR 4 GAMMA 2"/>
    <property type="match status" value="1"/>
</dbReference>
<name>A0A0C9SZU8_PAXIN</name>
<comment type="similarity">
    <text evidence="2">Belongs to the eukaryotic initiation factor 4G family.</text>
</comment>
<proteinExistence type="inferred from homology"/>
<dbReference type="FunFam" id="1.25.40.180:FF:000020">
    <property type="entry name" value="Eukaryotic translation initiation factor subunit"/>
    <property type="match status" value="1"/>
</dbReference>
<dbReference type="OrthoDB" id="514777at2759"/>
<reference evidence="11" key="2">
    <citation type="submission" date="2015-01" db="EMBL/GenBank/DDBJ databases">
        <title>Evolutionary Origins and Diversification of the Mycorrhizal Mutualists.</title>
        <authorList>
            <consortium name="DOE Joint Genome Institute"/>
            <consortium name="Mycorrhizal Genomics Consortium"/>
            <person name="Kohler A."/>
            <person name="Kuo A."/>
            <person name="Nagy L.G."/>
            <person name="Floudas D."/>
            <person name="Copeland A."/>
            <person name="Barry K.W."/>
            <person name="Cichocki N."/>
            <person name="Veneault-Fourrey C."/>
            <person name="LaButti K."/>
            <person name="Lindquist E.A."/>
            <person name="Lipzen A."/>
            <person name="Lundell T."/>
            <person name="Morin E."/>
            <person name="Murat C."/>
            <person name="Riley R."/>
            <person name="Ohm R."/>
            <person name="Sun H."/>
            <person name="Tunlid A."/>
            <person name="Henrissat B."/>
            <person name="Grigoriev I.V."/>
            <person name="Hibbett D.S."/>
            <person name="Martin F."/>
        </authorList>
    </citation>
    <scope>NUCLEOTIDE SEQUENCE [LARGE SCALE GENOMIC DNA]</scope>
    <source>
        <strain evidence="11">ATCC 200175</strain>
    </source>
</reference>
<organism evidence="10 11">
    <name type="scientific">Paxillus involutus ATCC 200175</name>
    <dbReference type="NCBI Taxonomy" id="664439"/>
    <lineage>
        <taxon>Eukaryota</taxon>
        <taxon>Fungi</taxon>
        <taxon>Dikarya</taxon>
        <taxon>Basidiomycota</taxon>
        <taxon>Agaricomycotina</taxon>
        <taxon>Agaricomycetes</taxon>
        <taxon>Agaricomycetidae</taxon>
        <taxon>Boletales</taxon>
        <taxon>Paxilineae</taxon>
        <taxon>Paxillaceae</taxon>
        <taxon>Paxillus</taxon>
    </lineage>
</organism>
<dbReference type="GO" id="GO:0010494">
    <property type="term" value="C:cytoplasmic stress granule"/>
    <property type="evidence" value="ECO:0007669"/>
    <property type="project" value="UniProtKB-ARBA"/>
</dbReference>
<dbReference type="InterPro" id="IPR016024">
    <property type="entry name" value="ARM-type_fold"/>
</dbReference>
<keyword evidence="3" id="KW-0963">Cytoplasm</keyword>
<evidence type="ECO:0000256" key="5">
    <source>
        <dbReference type="ARBA" id="ARBA00022553"/>
    </source>
</evidence>
<dbReference type="HOGENOM" id="CLU_341967_0_0_1"/>
<dbReference type="GO" id="GO:0003729">
    <property type="term" value="F:mRNA binding"/>
    <property type="evidence" value="ECO:0007669"/>
    <property type="project" value="TreeGrafter"/>
</dbReference>
<dbReference type="SMART" id="SM00543">
    <property type="entry name" value="MIF4G"/>
    <property type="match status" value="1"/>
</dbReference>
<dbReference type="PANTHER" id="PTHR23253">
    <property type="entry name" value="EUKARYOTIC TRANSLATION INITIATION FACTOR 4 GAMMA"/>
    <property type="match status" value="1"/>
</dbReference>
<feature type="region of interest" description="Disordered" evidence="8">
    <location>
        <begin position="38"/>
        <end position="142"/>
    </location>
</feature>
<feature type="compositionally biased region" description="Basic and acidic residues" evidence="8">
    <location>
        <begin position="334"/>
        <end position="357"/>
    </location>
</feature>
<evidence type="ECO:0000313" key="10">
    <source>
        <dbReference type="EMBL" id="KIJ15654.1"/>
    </source>
</evidence>
<feature type="compositionally biased region" description="Low complexity" evidence="8">
    <location>
        <begin position="39"/>
        <end position="56"/>
    </location>
</feature>
<dbReference type="Pfam" id="PF02854">
    <property type="entry name" value="MIF4G"/>
    <property type="match status" value="1"/>
</dbReference>
<feature type="domain" description="MIF4G" evidence="9">
    <location>
        <begin position="465"/>
        <end position="707"/>
    </location>
</feature>
<feature type="compositionally biased region" description="Low complexity" evidence="8">
    <location>
        <begin position="214"/>
        <end position="223"/>
    </location>
</feature>
<evidence type="ECO:0000256" key="2">
    <source>
        <dbReference type="ARBA" id="ARBA00005775"/>
    </source>
</evidence>
<reference evidence="10 11" key="1">
    <citation type="submission" date="2014-06" db="EMBL/GenBank/DDBJ databases">
        <authorList>
            <consortium name="DOE Joint Genome Institute"/>
            <person name="Kuo A."/>
            <person name="Kohler A."/>
            <person name="Nagy L.G."/>
            <person name="Floudas D."/>
            <person name="Copeland A."/>
            <person name="Barry K.W."/>
            <person name="Cichocki N."/>
            <person name="Veneault-Fourrey C."/>
            <person name="LaButti K."/>
            <person name="Lindquist E.A."/>
            <person name="Lipzen A."/>
            <person name="Lundell T."/>
            <person name="Morin E."/>
            <person name="Murat C."/>
            <person name="Sun H."/>
            <person name="Tunlid A."/>
            <person name="Henrissat B."/>
            <person name="Grigoriev I.V."/>
            <person name="Hibbett D.S."/>
            <person name="Martin F."/>
            <person name="Nordberg H.P."/>
            <person name="Cantor M.N."/>
            <person name="Hua S.X."/>
        </authorList>
    </citation>
    <scope>NUCLEOTIDE SEQUENCE [LARGE SCALE GENOMIC DNA]</scope>
    <source>
        <strain evidence="10 11">ATCC 200175</strain>
    </source>
</reference>
<feature type="compositionally biased region" description="Basic and acidic residues" evidence="8">
    <location>
        <begin position="374"/>
        <end position="385"/>
    </location>
</feature>
<evidence type="ECO:0000256" key="4">
    <source>
        <dbReference type="ARBA" id="ARBA00022540"/>
    </source>
</evidence>
<evidence type="ECO:0000256" key="3">
    <source>
        <dbReference type="ARBA" id="ARBA00022490"/>
    </source>
</evidence>
<dbReference type="GO" id="GO:0016281">
    <property type="term" value="C:eukaryotic translation initiation factor 4F complex"/>
    <property type="evidence" value="ECO:0007669"/>
    <property type="project" value="TreeGrafter"/>
</dbReference>
<dbReference type="Proteomes" id="UP000053647">
    <property type="component" value="Unassembled WGS sequence"/>
</dbReference>
<dbReference type="InterPro" id="IPR003890">
    <property type="entry name" value="MIF4G-like_typ-3"/>
</dbReference>
<dbReference type="GO" id="GO:0003743">
    <property type="term" value="F:translation initiation factor activity"/>
    <property type="evidence" value="ECO:0007669"/>
    <property type="project" value="UniProtKB-KW"/>
</dbReference>
<protein>
    <recommendedName>
        <fullName evidence="9">MIF4G domain-containing protein</fullName>
    </recommendedName>
</protein>
<evidence type="ECO:0000256" key="6">
    <source>
        <dbReference type="ARBA" id="ARBA00022884"/>
    </source>
</evidence>
<feature type="compositionally biased region" description="Pro residues" evidence="8">
    <location>
        <begin position="177"/>
        <end position="196"/>
    </location>
</feature>
<feature type="region of interest" description="Disordered" evidence="8">
    <location>
        <begin position="292"/>
        <end position="413"/>
    </location>
</feature>
<evidence type="ECO:0000313" key="11">
    <source>
        <dbReference type="Proteomes" id="UP000053647"/>
    </source>
</evidence>
<comment type="subcellular location">
    <subcellularLocation>
        <location evidence="1">Cytoplasm</location>
    </subcellularLocation>
</comment>
<keyword evidence="11" id="KW-1185">Reference proteome</keyword>
<evidence type="ECO:0000259" key="9">
    <source>
        <dbReference type="SMART" id="SM00543"/>
    </source>
</evidence>
<dbReference type="SUPFAM" id="SSF48371">
    <property type="entry name" value="ARM repeat"/>
    <property type="match status" value="1"/>
</dbReference>
<feature type="region of interest" description="Disordered" evidence="8">
    <location>
        <begin position="170"/>
        <end position="276"/>
    </location>
</feature>
<keyword evidence="6" id="KW-0694">RNA-binding</keyword>